<organism evidence="2 3">
    <name type="scientific">Gordonia insulae</name>
    <dbReference type="NCBI Taxonomy" id="2420509"/>
    <lineage>
        <taxon>Bacteria</taxon>
        <taxon>Bacillati</taxon>
        <taxon>Actinomycetota</taxon>
        <taxon>Actinomycetes</taxon>
        <taxon>Mycobacteriales</taxon>
        <taxon>Gordoniaceae</taxon>
        <taxon>Gordonia</taxon>
    </lineage>
</organism>
<dbReference type="RefSeq" id="WP_124706505.1">
    <property type="nucleotide sequence ID" value="NZ_CP033972.1"/>
</dbReference>
<dbReference type="AlphaFoldDB" id="A0A3G8JEP8"/>
<name>A0A3G8JEP8_9ACTN</name>
<accession>A0A3G8JEP8</accession>
<evidence type="ECO:0000313" key="3">
    <source>
        <dbReference type="Proteomes" id="UP000271469"/>
    </source>
</evidence>
<dbReference type="Proteomes" id="UP000271469">
    <property type="component" value="Chromosome"/>
</dbReference>
<sequence length="136" mass="15109">MATHVCPDCGASHRQKAAPKRPATPKSDHTTDLDPVACPRCRATVLAARIGGLPRQLDPRPLNEIGWRTYAGIGRRIYIRVGVRADIASATHRWPPVARSWAHIEHDCDRPTPDALVENNVTEKTRTTEFPDTPDF</sequence>
<protein>
    <submittedName>
        <fullName evidence="2">Uncharacterized protein</fullName>
    </submittedName>
</protein>
<dbReference type="KEGG" id="gom:D7316_00028"/>
<dbReference type="EMBL" id="CP033972">
    <property type="protein sequence ID" value="AZG43464.1"/>
    <property type="molecule type" value="Genomic_DNA"/>
</dbReference>
<proteinExistence type="predicted"/>
<feature type="region of interest" description="Disordered" evidence="1">
    <location>
        <begin position="1"/>
        <end position="35"/>
    </location>
</feature>
<gene>
    <name evidence="2" type="ORF">D7316_00028</name>
</gene>
<evidence type="ECO:0000313" key="2">
    <source>
        <dbReference type="EMBL" id="AZG43464.1"/>
    </source>
</evidence>
<reference evidence="2 3" key="1">
    <citation type="submission" date="2018-11" db="EMBL/GenBank/DDBJ databases">
        <title>Gordonia insulae sp. nov., isolated from an island soil.</title>
        <authorList>
            <person name="Kim Y.S."/>
            <person name="Kim S.B."/>
        </authorList>
    </citation>
    <scope>NUCLEOTIDE SEQUENCE [LARGE SCALE GENOMIC DNA]</scope>
    <source>
        <strain evidence="2 3">MMS17-SY073</strain>
    </source>
</reference>
<keyword evidence="3" id="KW-1185">Reference proteome</keyword>
<evidence type="ECO:0000256" key="1">
    <source>
        <dbReference type="SAM" id="MobiDB-lite"/>
    </source>
</evidence>